<evidence type="ECO:0000313" key="4">
    <source>
        <dbReference type="Proteomes" id="UP000532010"/>
    </source>
</evidence>
<dbReference type="EMBL" id="JACHWB010000001">
    <property type="protein sequence ID" value="MBB3018136.1"/>
    <property type="molecule type" value="Genomic_DNA"/>
</dbReference>
<dbReference type="GO" id="GO:0010181">
    <property type="term" value="F:FMN binding"/>
    <property type="evidence" value="ECO:0007669"/>
    <property type="project" value="InterPro"/>
</dbReference>
<dbReference type="SMART" id="SM00903">
    <property type="entry name" value="Flavin_Reduct"/>
    <property type="match status" value="1"/>
</dbReference>
<evidence type="ECO:0000313" key="3">
    <source>
        <dbReference type="EMBL" id="MBB3018136.1"/>
    </source>
</evidence>
<organism evidence="3 4">
    <name type="scientific">Microvirga lupini</name>
    <dbReference type="NCBI Taxonomy" id="420324"/>
    <lineage>
        <taxon>Bacteria</taxon>
        <taxon>Pseudomonadati</taxon>
        <taxon>Pseudomonadota</taxon>
        <taxon>Alphaproteobacteria</taxon>
        <taxon>Hyphomicrobiales</taxon>
        <taxon>Methylobacteriaceae</taxon>
        <taxon>Microvirga</taxon>
    </lineage>
</organism>
<dbReference type="InterPro" id="IPR002563">
    <property type="entry name" value="Flavin_Rdtase-like_dom"/>
</dbReference>
<dbReference type="GO" id="GO:0042602">
    <property type="term" value="F:riboflavin reductase (NADPH) activity"/>
    <property type="evidence" value="ECO:0007669"/>
    <property type="project" value="TreeGrafter"/>
</dbReference>
<dbReference type="Gene3D" id="2.30.110.10">
    <property type="entry name" value="Electron Transport, Fmn-binding Protein, Chain A"/>
    <property type="match status" value="1"/>
</dbReference>
<gene>
    <name evidence="3" type="ORF">FHR70_001176</name>
</gene>
<evidence type="ECO:0000259" key="2">
    <source>
        <dbReference type="SMART" id="SM00903"/>
    </source>
</evidence>
<feature type="domain" description="Flavin reductase like" evidence="2">
    <location>
        <begin position="24"/>
        <end position="169"/>
    </location>
</feature>
<name>A0A7W4VJT9_9HYPH</name>
<dbReference type="InterPro" id="IPR050268">
    <property type="entry name" value="NADH-dep_flavin_reductase"/>
</dbReference>
<dbReference type="Proteomes" id="UP000532010">
    <property type="component" value="Unassembled WGS sequence"/>
</dbReference>
<dbReference type="PANTHER" id="PTHR30466">
    <property type="entry name" value="FLAVIN REDUCTASE"/>
    <property type="match status" value="1"/>
</dbReference>
<dbReference type="SUPFAM" id="SSF50475">
    <property type="entry name" value="FMN-binding split barrel"/>
    <property type="match status" value="1"/>
</dbReference>
<reference evidence="3 4" key="1">
    <citation type="submission" date="2020-08" db="EMBL/GenBank/DDBJ databases">
        <title>The Agave Microbiome: Exploring the role of microbial communities in plant adaptations to desert environments.</title>
        <authorList>
            <person name="Partida-Martinez L.P."/>
        </authorList>
    </citation>
    <scope>NUCLEOTIDE SEQUENCE [LARGE SCALE GENOMIC DNA]</scope>
    <source>
        <strain evidence="3 4">AT3.9</strain>
    </source>
</reference>
<keyword evidence="4" id="KW-1185">Reference proteome</keyword>
<dbReference type="RefSeq" id="WP_183447988.1">
    <property type="nucleotide sequence ID" value="NZ_JACHWB010000001.1"/>
</dbReference>
<dbReference type="InterPro" id="IPR012349">
    <property type="entry name" value="Split_barrel_FMN-bd"/>
</dbReference>
<keyword evidence="1" id="KW-0560">Oxidoreductase</keyword>
<accession>A0A7W4VJT9</accession>
<proteinExistence type="predicted"/>
<comment type="caution">
    <text evidence="3">The sequence shown here is derived from an EMBL/GenBank/DDBJ whole genome shotgun (WGS) entry which is preliminary data.</text>
</comment>
<sequence length="174" mass="18575">MARAPKSMPRQVGAVSADDFRVAMRQVASPVAIITTAHGGQRAGLTATAICSATTDPPTILVCVNQSARTEAVIAASGRMVVNFLTEDQHEIARLFSTSKIDTEKRFSAGEWIEVATGAPVLKGSLASFDCVVESVTLCGTHSVYLGRVEALESNDGSPLLYRDGYFRRLGTHF</sequence>
<dbReference type="Pfam" id="PF01613">
    <property type="entry name" value="Flavin_Reduct"/>
    <property type="match status" value="1"/>
</dbReference>
<dbReference type="AlphaFoldDB" id="A0A7W4VJT9"/>
<protein>
    <submittedName>
        <fullName evidence="3">Flavin reductase (DIM6/NTAB) family NADH-FMN oxidoreductase RutF</fullName>
    </submittedName>
</protein>
<dbReference type="GO" id="GO:0006208">
    <property type="term" value="P:pyrimidine nucleobase catabolic process"/>
    <property type="evidence" value="ECO:0007669"/>
    <property type="project" value="TreeGrafter"/>
</dbReference>
<evidence type="ECO:0000256" key="1">
    <source>
        <dbReference type="ARBA" id="ARBA00023002"/>
    </source>
</evidence>
<dbReference type="PANTHER" id="PTHR30466:SF1">
    <property type="entry name" value="FMN REDUCTASE (NADH) RUTF"/>
    <property type="match status" value="1"/>
</dbReference>